<accession>A0A0A7G055</accession>
<dbReference type="EMBL" id="CP006906">
    <property type="protein sequence ID" value="AIY85254.1"/>
    <property type="molecule type" value="Genomic_DNA"/>
</dbReference>
<evidence type="ECO:0000313" key="1">
    <source>
        <dbReference type="EMBL" id="AIY85254.1"/>
    </source>
</evidence>
<proteinExistence type="predicted"/>
<dbReference type="Proteomes" id="UP000030635">
    <property type="component" value="Plasmid pCBJ"/>
</dbReference>
<reference evidence="1 2" key="1">
    <citation type="journal article" date="2015" name="Infect. Genet. Evol.">
        <title>Genomic sequences of six botulinum neurotoxin-producing strains representing three clostridial species illustrate the mobility and diversity of botulinum neurotoxin genes.</title>
        <authorList>
            <person name="Smith T.J."/>
            <person name="Hill K.K."/>
            <person name="Xie G."/>
            <person name="Foley B.T."/>
            <person name="Williamson C.H."/>
            <person name="Foster J.T."/>
            <person name="Johnson S.L."/>
            <person name="Chertkov O."/>
            <person name="Teshima H."/>
            <person name="Gibbons H.S."/>
            <person name="Johnsky L.A."/>
            <person name="Karavis M.A."/>
            <person name="Smith L.A."/>
        </authorList>
    </citation>
    <scope>NUCLEOTIDE SEQUENCE [LARGE SCALE GENOMIC DNA]</scope>
    <source>
        <strain evidence="1">Sullivan</strain>
        <plasmid evidence="2">Plasmid pCBJ</plasmid>
    </source>
</reference>
<dbReference type="AlphaFoldDB" id="A0A0A7G055"/>
<sequence>MGNVKIDIDDLKCMKQFRENGYSLQEVADMYDITKSKIIYWVNRYNFDFPLKDTNTNIEEEEELVAELYRDGYSISEIERSTSLSKLTISYRLYCKLGIISEKSRAKFEKIKDNLVEDFNNKVEFNDMLKKYRISKPILKIFLMELNLIEKTTIKLVTNHDYFKTLNNNKAEILGIIFSTAKFTPDYSNEKVVMFSVGAKYKYLLEKVVEELFNNCKPSINGGEDKGYKFRLPKGKISKDLLKYGMESSINIPEKYLDSFVNGYCMYASRIERYCVYISVKNNIYLEFFKKYLTGIGIEDYKIRAKSIVISKRGSRRLILNKVKILKERALKGEDKEYYKNLLA</sequence>
<name>A0A0A7G055_9CLOT</name>
<dbReference type="OrthoDB" id="1758111at2"/>
<gene>
    <name evidence="1" type="ORF">U729_3271</name>
</gene>
<dbReference type="RefSeq" id="WP_040113852.1">
    <property type="nucleotide sequence ID" value="NZ_CP006906.1"/>
</dbReference>
<protein>
    <submittedName>
        <fullName evidence="1">Uncharacterized protein</fullName>
    </submittedName>
</protein>
<keyword evidence="2" id="KW-1185">Reference proteome</keyword>
<evidence type="ECO:0000313" key="2">
    <source>
        <dbReference type="Proteomes" id="UP000030635"/>
    </source>
</evidence>
<keyword evidence="1" id="KW-0614">Plasmid</keyword>
<dbReference type="KEGG" id="cbv:U729_3271"/>
<geneLocation type="plasmid" evidence="1 2">
    <name>pCBJ</name>
</geneLocation>
<organism evidence="1 2">
    <name type="scientific">Clostridium baratii str. Sullivan</name>
    <dbReference type="NCBI Taxonomy" id="1415775"/>
    <lineage>
        <taxon>Bacteria</taxon>
        <taxon>Bacillati</taxon>
        <taxon>Bacillota</taxon>
        <taxon>Clostridia</taxon>
        <taxon>Eubacteriales</taxon>
        <taxon>Clostridiaceae</taxon>
        <taxon>Clostridium</taxon>
    </lineage>
</organism>
<dbReference type="HOGENOM" id="CLU_805861_0_0_9"/>